<dbReference type="RefSeq" id="WP_256505634.1">
    <property type="nucleotide sequence ID" value="NZ_CP101740.1"/>
</dbReference>
<reference evidence="3" key="1">
    <citation type="submission" date="2022-07" db="EMBL/GenBank/DDBJ databases">
        <title>Sphingomonas sp. nov., a novel bacterium isolated from the north slope of the Mount Everest.</title>
        <authorList>
            <person name="Cui X."/>
            <person name="Liu Y."/>
        </authorList>
    </citation>
    <scope>NUCLEOTIDE SEQUENCE</scope>
    <source>
        <strain evidence="3">S5-59</strain>
    </source>
</reference>
<name>A0ABY5L601_9SPHN</name>
<dbReference type="Pfam" id="PF05016">
    <property type="entry name" value="ParE_toxin"/>
    <property type="match status" value="1"/>
</dbReference>
<keyword evidence="2" id="KW-1277">Toxin-antitoxin system</keyword>
<dbReference type="PANTHER" id="PTHR35601:SF1">
    <property type="entry name" value="TOXIN RELE"/>
    <property type="match status" value="1"/>
</dbReference>
<dbReference type="Proteomes" id="UP001058533">
    <property type="component" value="Chromosome"/>
</dbReference>
<keyword evidence="4" id="KW-1185">Reference proteome</keyword>
<evidence type="ECO:0000256" key="1">
    <source>
        <dbReference type="ARBA" id="ARBA00006226"/>
    </source>
</evidence>
<protein>
    <submittedName>
        <fullName evidence="3">Type II toxin-antitoxin system RelE/ParE family toxin</fullName>
    </submittedName>
</protein>
<dbReference type="EMBL" id="CP101740">
    <property type="protein sequence ID" value="UUL81892.1"/>
    <property type="molecule type" value="Genomic_DNA"/>
</dbReference>
<evidence type="ECO:0000256" key="2">
    <source>
        <dbReference type="ARBA" id="ARBA00022649"/>
    </source>
</evidence>
<dbReference type="InterPro" id="IPR007712">
    <property type="entry name" value="RelE/ParE_toxin"/>
</dbReference>
<gene>
    <name evidence="3" type="ORF">NMP03_11915</name>
</gene>
<evidence type="ECO:0000313" key="4">
    <source>
        <dbReference type="Proteomes" id="UP001058533"/>
    </source>
</evidence>
<proteinExistence type="inferred from homology"/>
<dbReference type="SUPFAM" id="SSF143011">
    <property type="entry name" value="RelE-like"/>
    <property type="match status" value="1"/>
</dbReference>
<evidence type="ECO:0000313" key="3">
    <source>
        <dbReference type="EMBL" id="UUL81892.1"/>
    </source>
</evidence>
<comment type="similarity">
    <text evidence="1">Belongs to the RelE toxin family.</text>
</comment>
<dbReference type="InterPro" id="IPR035093">
    <property type="entry name" value="RelE/ParE_toxin_dom_sf"/>
</dbReference>
<dbReference type="PANTHER" id="PTHR35601">
    <property type="entry name" value="TOXIN RELE"/>
    <property type="match status" value="1"/>
</dbReference>
<dbReference type="Gene3D" id="3.30.2310.20">
    <property type="entry name" value="RelE-like"/>
    <property type="match status" value="1"/>
</dbReference>
<accession>A0ABY5L601</accession>
<sequence>MAWRIEFLPEAAKELAKLDRTAAARIIKTLETRIAVQDDPRSLGSTLTGDHAGYWRWQIGDYHVVARIEDDRVLILVVRVAHRRGVYR</sequence>
<organism evidence="3 4">
    <name type="scientific">Sphingomonas qomolangmaensis</name>
    <dbReference type="NCBI Taxonomy" id="2918765"/>
    <lineage>
        <taxon>Bacteria</taxon>
        <taxon>Pseudomonadati</taxon>
        <taxon>Pseudomonadota</taxon>
        <taxon>Alphaproteobacteria</taxon>
        <taxon>Sphingomonadales</taxon>
        <taxon>Sphingomonadaceae</taxon>
        <taxon>Sphingomonas</taxon>
    </lineage>
</organism>